<evidence type="ECO:0000256" key="3">
    <source>
        <dbReference type="ARBA" id="ARBA00023239"/>
    </source>
</evidence>
<keyword evidence="4 7" id="KW-0704">Schiff base</keyword>
<dbReference type="HAMAP" id="MF_00114">
    <property type="entry name" value="DeoC_type1"/>
    <property type="match status" value="1"/>
</dbReference>
<dbReference type="InterPro" id="IPR013785">
    <property type="entry name" value="Aldolase_TIM"/>
</dbReference>
<comment type="catalytic activity">
    <reaction evidence="5 7">
        <text>2-deoxy-D-ribose 5-phosphate = D-glyceraldehyde 3-phosphate + acetaldehyde</text>
        <dbReference type="Rhea" id="RHEA:12821"/>
        <dbReference type="ChEBI" id="CHEBI:15343"/>
        <dbReference type="ChEBI" id="CHEBI:59776"/>
        <dbReference type="ChEBI" id="CHEBI:62877"/>
        <dbReference type="EC" id="4.1.2.4"/>
    </reaction>
</comment>
<dbReference type="AlphaFoldDB" id="A0AAJ6ALG3"/>
<keyword evidence="2 7" id="KW-0963">Cytoplasm</keyword>
<feature type="active site" description="Proton donor/acceptor" evidence="7">
    <location>
        <position position="110"/>
    </location>
</feature>
<dbReference type="Gene3D" id="3.20.20.70">
    <property type="entry name" value="Aldolase class I"/>
    <property type="match status" value="1"/>
</dbReference>
<comment type="function">
    <text evidence="6 7">Catalyzes a reversible aldol reaction between acetaldehyde and D-glyceraldehyde 3-phosphate to generate 2-deoxy-D-ribose 5-phosphate.</text>
</comment>
<comment type="similarity">
    <text evidence="1 7">Belongs to the DeoC/FbaB aldolase family. DeoC type 1 subfamily.</text>
</comment>
<dbReference type="GO" id="GO:0016052">
    <property type="term" value="P:carbohydrate catabolic process"/>
    <property type="evidence" value="ECO:0007669"/>
    <property type="project" value="TreeGrafter"/>
</dbReference>
<feature type="active site" description="Proton donor/acceptor" evidence="7">
    <location>
        <position position="212"/>
    </location>
</feature>
<proteinExistence type="inferred from homology"/>
<keyword evidence="9" id="KW-1185">Reference proteome</keyword>
<dbReference type="Pfam" id="PF01791">
    <property type="entry name" value="DeoC"/>
    <property type="match status" value="1"/>
</dbReference>
<dbReference type="EMBL" id="CP122566">
    <property type="protein sequence ID" value="WGH94262.1"/>
    <property type="molecule type" value="Genomic_DNA"/>
</dbReference>
<dbReference type="PANTHER" id="PTHR10889:SF1">
    <property type="entry name" value="DEOXYRIBOSE-PHOSPHATE ALDOLASE"/>
    <property type="match status" value="1"/>
</dbReference>
<dbReference type="SMART" id="SM01133">
    <property type="entry name" value="DeoC"/>
    <property type="match status" value="1"/>
</dbReference>
<organism evidence="8 9">
    <name type="scientific">Auritidibacter ignavus</name>
    <dbReference type="NCBI Taxonomy" id="678932"/>
    <lineage>
        <taxon>Bacteria</taxon>
        <taxon>Bacillati</taxon>
        <taxon>Actinomycetota</taxon>
        <taxon>Actinomycetes</taxon>
        <taxon>Micrococcales</taxon>
        <taxon>Micrococcaceae</taxon>
        <taxon>Auritidibacter</taxon>
    </lineage>
</organism>
<dbReference type="InterPro" id="IPR011343">
    <property type="entry name" value="DeoC"/>
</dbReference>
<dbReference type="InterPro" id="IPR028581">
    <property type="entry name" value="DeoC_typeI"/>
</dbReference>
<evidence type="ECO:0000256" key="7">
    <source>
        <dbReference type="HAMAP-Rule" id="MF_00114"/>
    </source>
</evidence>
<name>A0AAJ6ALG3_9MICC</name>
<dbReference type="PANTHER" id="PTHR10889">
    <property type="entry name" value="DEOXYRIBOSE-PHOSPHATE ALDOLASE"/>
    <property type="match status" value="1"/>
</dbReference>
<dbReference type="EC" id="4.1.2.4" evidence="7"/>
<dbReference type="PIRSF" id="PIRSF001357">
    <property type="entry name" value="DeoC"/>
    <property type="match status" value="1"/>
</dbReference>
<evidence type="ECO:0000313" key="8">
    <source>
        <dbReference type="EMBL" id="WGH94262.1"/>
    </source>
</evidence>
<sequence length="246" mass="25327">MTVVESPTAALTTEQIDTLSTAELAGLIDHTLLTATATAEHIAALCDQATAHRTASVCVNPFWVPTAVTQLEDSPVAVCSVVGFPLGATTTWAKATEAQQAVAAGATEIDMVINLGALHAGDDHTVIADIAQVVEATKSINDSALVKVIVEIGALTGPDGNLSTNLLTRACQAVEEAHADFVKTSTGFGYGPATRQAVTVMRQAVSDRLGVKASGGIKTRQSALQMLHAGANRLGCSATLAILERN</sequence>
<dbReference type="InterPro" id="IPR002915">
    <property type="entry name" value="DeoC/FbaB/LacD_aldolase"/>
</dbReference>
<accession>A0AAJ6ALG3</accession>
<keyword evidence="3 7" id="KW-0456">Lyase</keyword>
<dbReference type="SUPFAM" id="SSF51569">
    <property type="entry name" value="Aldolase"/>
    <property type="match status" value="1"/>
</dbReference>
<dbReference type="GO" id="GO:0009264">
    <property type="term" value="P:deoxyribonucleotide catabolic process"/>
    <property type="evidence" value="ECO:0007669"/>
    <property type="project" value="UniProtKB-UniRule"/>
</dbReference>
<feature type="active site" description="Schiff-base intermediate with acetaldehyde" evidence="7">
    <location>
        <position position="183"/>
    </location>
</feature>
<evidence type="ECO:0000256" key="1">
    <source>
        <dbReference type="ARBA" id="ARBA00010936"/>
    </source>
</evidence>
<gene>
    <name evidence="7 8" type="primary">deoC</name>
    <name evidence="8" type="ORF">QDX21_05595</name>
</gene>
<dbReference type="GO" id="GO:0005737">
    <property type="term" value="C:cytoplasm"/>
    <property type="evidence" value="ECO:0007669"/>
    <property type="project" value="UniProtKB-SubCell"/>
</dbReference>
<evidence type="ECO:0000256" key="6">
    <source>
        <dbReference type="ARBA" id="ARBA00056337"/>
    </source>
</evidence>
<evidence type="ECO:0000256" key="2">
    <source>
        <dbReference type="ARBA" id="ARBA00022490"/>
    </source>
</evidence>
<dbReference type="RefSeq" id="WP_110123381.1">
    <property type="nucleotide sequence ID" value="NZ_CP122566.1"/>
</dbReference>
<dbReference type="GO" id="GO:0004139">
    <property type="term" value="F:deoxyribose-phosphate aldolase activity"/>
    <property type="evidence" value="ECO:0007669"/>
    <property type="project" value="UniProtKB-UniRule"/>
</dbReference>
<comment type="subcellular location">
    <subcellularLocation>
        <location evidence="7">Cytoplasm</location>
    </subcellularLocation>
</comment>
<reference evidence="8 9" key="1">
    <citation type="submission" date="2023-03" db="EMBL/GenBank/DDBJ databases">
        <title>Complete genome sequences of several Auritidibacter ignavus strains isolated from ear infections.</title>
        <authorList>
            <person name="Baehr T."/>
            <person name="Baumhoegger A.M."/>
        </authorList>
    </citation>
    <scope>NUCLEOTIDE SEQUENCE [LARGE SCALE GENOMIC DNA]</scope>
    <source>
        <strain evidence="8 9">BABAE-6</strain>
    </source>
</reference>
<evidence type="ECO:0000256" key="5">
    <source>
        <dbReference type="ARBA" id="ARBA00048791"/>
    </source>
</evidence>
<comment type="pathway">
    <text evidence="7">Carbohydrate degradation; 2-deoxy-D-ribose 1-phosphate degradation; D-glyceraldehyde 3-phosphate and acetaldehyde from 2-deoxy-alpha-D-ribose 1-phosphate: step 2/2.</text>
</comment>
<dbReference type="CDD" id="cd00959">
    <property type="entry name" value="DeoC"/>
    <property type="match status" value="1"/>
</dbReference>
<evidence type="ECO:0000313" key="9">
    <source>
        <dbReference type="Proteomes" id="UP001224674"/>
    </source>
</evidence>
<dbReference type="Proteomes" id="UP001224674">
    <property type="component" value="Chromosome"/>
</dbReference>
<protein>
    <recommendedName>
        <fullName evidence="7">Deoxyribose-phosphate aldolase</fullName>
        <shortName evidence="7">DERA</shortName>
        <ecNumber evidence="7">4.1.2.4</ecNumber>
    </recommendedName>
    <alternativeName>
        <fullName evidence="7">2-deoxy-D-ribose 5-phosphate aldolase</fullName>
    </alternativeName>
    <alternativeName>
        <fullName evidence="7">Phosphodeoxyriboaldolase</fullName>
        <shortName evidence="7">Deoxyriboaldolase</shortName>
    </alternativeName>
</protein>
<dbReference type="FunFam" id="3.20.20.70:FF:000044">
    <property type="entry name" value="Deoxyribose-phosphate aldolase"/>
    <property type="match status" value="1"/>
</dbReference>
<dbReference type="GO" id="GO:0006018">
    <property type="term" value="P:2-deoxyribose 1-phosphate catabolic process"/>
    <property type="evidence" value="ECO:0007669"/>
    <property type="project" value="UniProtKB-UniRule"/>
</dbReference>
<dbReference type="NCBIfam" id="TIGR00126">
    <property type="entry name" value="deoC"/>
    <property type="match status" value="1"/>
</dbReference>
<evidence type="ECO:0000256" key="4">
    <source>
        <dbReference type="ARBA" id="ARBA00023270"/>
    </source>
</evidence>